<dbReference type="SUPFAM" id="SSF54427">
    <property type="entry name" value="NTF2-like"/>
    <property type="match status" value="1"/>
</dbReference>
<evidence type="ECO:0000313" key="3">
    <source>
        <dbReference type="EMBL" id="EFF82230.1"/>
    </source>
</evidence>
<feature type="domain" description="SnoaL-like" evidence="2">
    <location>
        <begin position="54"/>
        <end position="141"/>
    </location>
</feature>
<comment type="caution">
    <text evidence="3">The sequence shown here is derived from an EMBL/GenBank/DDBJ whole genome shotgun (WGS) entry which is preliminary data.</text>
</comment>
<sequence>MMMSTVIKLSIAALSIISLSACKSIPSYTPDYSQARQQIAGINLNDQQALEVGQRFVAAFNTLGTPQFVDTAGQLYAEQLFINDTLAQFSSKQDLIKHFNGMNQRVSNVSVKLLNTTYQQDSAYVHWHMTYDFKFLGRNKTMSSYGISEIKINPANQIVFQQDYWDPANGLYRSLPYVSGVYAWLTPFKKVT</sequence>
<evidence type="ECO:0000256" key="1">
    <source>
        <dbReference type="SAM" id="SignalP"/>
    </source>
</evidence>
<dbReference type="Proteomes" id="UP000003085">
    <property type="component" value="Unassembled WGS sequence"/>
</dbReference>
<organism evidence="3 4">
    <name type="scientific">Acinetobacter haemolyticus ATCC 19194</name>
    <dbReference type="NCBI Taxonomy" id="707232"/>
    <lineage>
        <taxon>Bacteria</taxon>
        <taxon>Pseudomonadati</taxon>
        <taxon>Pseudomonadota</taxon>
        <taxon>Gammaproteobacteria</taxon>
        <taxon>Moraxellales</taxon>
        <taxon>Moraxellaceae</taxon>
        <taxon>Acinetobacter</taxon>
    </lineage>
</organism>
<gene>
    <name evidence="3" type="ORF">HMP0015_2292</name>
</gene>
<reference evidence="4" key="1">
    <citation type="submission" date="2010-03" db="EMBL/GenBank/DDBJ databases">
        <title>Complete sequence of Mobiluncus curtisii ATCC 43063.</title>
        <authorList>
            <person name="Muzny D."/>
            <person name="Qin X."/>
            <person name="Deng J."/>
            <person name="Jiang H."/>
            <person name="Liu Y."/>
            <person name="Qu J."/>
            <person name="Song X.-Z."/>
            <person name="Zhang L."/>
            <person name="Thornton R."/>
            <person name="Coyle M."/>
            <person name="Francisco L."/>
            <person name="Jackson L."/>
            <person name="Javaid M."/>
            <person name="Korchina V."/>
            <person name="Kovar C."/>
            <person name="Mata R."/>
            <person name="Mathew T."/>
            <person name="Ngo R."/>
            <person name="Nguyen L."/>
            <person name="Nguyen N."/>
            <person name="Okwuonu G."/>
            <person name="Ongeri F."/>
            <person name="Pham C."/>
            <person name="Simmons D."/>
            <person name="Wilczek-Boney K."/>
            <person name="Hale W."/>
            <person name="Jakkamsetti A."/>
            <person name="Pham P."/>
            <person name="Ruth R."/>
            <person name="San Lucas F."/>
            <person name="Warren J."/>
            <person name="Zhang J."/>
            <person name="Zhao Z."/>
            <person name="Zhou C."/>
            <person name="Zhu D."/>
            <person name="Lee S."/>
            <person name="Bess C."/>
            <person name="Blankenburg K."/>
            <person name="Forbes L."/>
            <person name="Fu Q."/>
            <person name="Gubbala S."/>
            <person name="Hirani K."/>
            <person name="Jayaseelan J.C."/>
            <person name="Lara F."/>
            <person name="Munidasa M."/>
            <person name="Palculict T."/>
            <person name="Patil S."/>
            <person name="Pu L.-L."/>
            <person name="Saada N."/>
            <person name="Tang L."/>
            <person name="Weissenberger G."/>
            <person name="Zhu Y."/>
            <person name="Hemphill L."/>
            <person name="Shang Y."/>
            <person name="Youmans B."/>
            <person name="Ayvaz T."/>
            <person name="Ross M."/>
            <person name="Santibanez J."/>
            <person name="Aqrawi P."/>
            <person name="Gross S."/>
            <person name="Joshi V."/>
            <person name="Fowler G."/>
            <person name="Nazareth L."/>
            <person name="Reid J."/>
            <person name="Worley K."/>
            <person name="Petrosino J."/>
            <person name="Highlander S."/>
            <person name="Gibbs R."/>
            <person name="Gibbs R."/>
        </authorList>
    </citation>
    <scope>NUCLEOTIDE SEQUENCE [LARGE SCALE GENOMIC DNA]</scope>
    <source>
        <strain evidence="4">ATCC 19194</strain>
    </source>
</reference>
<dbReference type="Gene3D" id="3.10.450.50">
    <property type="match status" value="1"/>
</dbReference>
<proteinExistence type="predicted"/>
<protein>
    <recommendedName>
        <fullName evidence="2">SnoaL-like domain-containing protein</fullName>
    </recommendedName>
</protein>
<name>D4XRF0_ACIHA</name>
<dbReference type="Pfam" id="PF12680">
    <property type="entry name" value="SnoaL_2"/>
    <property type="match status" value="1"/>
</dbReference>
<feature type="signal peptide" evidence="1">
    <location>
        <begin position="1"/>
        <end position="23"/>
    </location>
</feature>
<evidence type="ECO:0000259" key="2">
    <source>
        <dbReference type="Pfam" id="PF12680"/>
    </source>
</evidence>
<dbReference type="InterPro" id="IPR032710">
    <property type="entry name" value="NTF2-like_dom_sf"/>
</dbReference>
<feature type="chain" id="PRO_5003067651" description="SnoaL-like domain-containing protein" evidence="1">
    <location>
        <begin position="24"/>
        <end position="192"/>
    </location>
</feature>
<dbReference type="HOGENOM" id="CLU_122429_0_0_6"/>
<dbReference type="EMBL" id="ADMT01000184">
    <property type="protein sequence ID" value="EFF82230.1"/>
    <property type="molecule type" value="Genomic_DNA"/>
</dbReference>
<evidence type="ECO:0000313" key="4">
    <source>
        <dbReference type="Proteomes" id="UP000003085"/>
    </source>
</evidence>
<dbReference type="InterPro" id="IPR037401">
    <property type="entry name" value="SnoaL-like"/>
</dbReference>
<accession>D4XRF0</accession>
<dbReference type="AlphaFoldDB" id="D4XRF0"/>
<keyword evidence="1" id="KW-0732">Signal</keyword>